<feature type="domain" description="Zn(2)-C6 fungal-type" evidence="2">
    <location>
        <begin position="43"/>
        <end position="73"/>
    </location>
</feature>
<accession>A0A9P9FZY2</accession>
<dbReference type="OrthoDB" id="5419315at2759"/>
<keyword evidence="1" id="KW-0539">Nucleus</keyword>
<gene>
    <name evidence="3" type="ORF">BKA55DRAFT_584604</name>
</gene>
<dbReference type="InterPro" id="IPR036864">
    <property type="entry name" value="Zn2-C6_fun-type_DNA-bd_sf"/>
</dbReference>
<sequence length="567" mass="65232">MWATNYQFLRTAYCSAYCKTAMNAVDEAKTPKTRHCTTRSRSGCVACREKHIRCDEKRPSCLNCAKKKLPCHYMPKIPLRERRTKARPGQQIVWPVTQSQAAAVITSPDETSLMTLLSDVMRPSGVFDPFDALPIKMPLRSKELLHYFFQAGYGFGPFPRNPDDCLIPITQNPDLLQNTLLVSGIHYARNKGDLALFEPTFLFHKIQCIRQVNLWLGSGSDKNLQTKCARYISTLAITEACLGDFEAAESHLNGLVVYLDSKRLQTGQDARGQVEDELTSRYLILAKNVLHSTASRVRDLIANYCVARGIKEPLKVTEYGLMKHKPHLHDTSGTISCLKATRMLPFFFGFLPTERMPKDVDMHMTVTVLRDLTRRADPRHTNRSAYTNWKVWHSGDTPRLLFALVDSHIESFSDKLQLPPQGRQTFISSWSSFCVTMGMYLTNVVELWNHGLPIERRLRYYTIRVLEDDIRNCYETLEHMDQETRYTWFWKAFVGSLTVAQAQSADYDERLDGMFDKFSKYIKAFTRVEKMSSWDEAKKILVTVVWPMECTQDEICTKVWARLLAKH</sequence>
<evidence type="ECO:0000259" key="2">
    <source>
        <dbReference type="PROSITE" id="PS50048"/>
    </source>
</evidence>
<evidence type="ECO:0000313" key="3">
    <source>
        <dbReference type="EMBL" id="KAH7224433.1"/>
    </source>
</evidence>
<dbReference type="GeneID" id="70224304"/>
<dbReference type="SMART" id="SM00066">
    <property type="entry name" value="GAL4"/>
    <property type="match status" value="1"/>
</dbReference>
<dbReference type="Gene3D" id="4.10.240.10">
    <property type="entry name" value="Zn(2)-C6 fungal-type DNA-binding domain"/>
    <property type="match status" value="1"/>
</dbReference>
<evidence type="ECO:0000256" key="1">
    <source>
        <dbReference type="ARBA" id="ARBA00023242"/>
    </source>
</evidence>
<dbReference type="PANTHER" id="PTHR37534:SF46">
    <property type="entry name" value="ZN(II)2CYS6 TRANSCRIPTION FACTOR (EUROFUNG)"/>
    <property type="match status" value="1"/>
</dbReference>
<dbReference type="GO" id="GO:0000981">
    <property type="term" value="F:DNA-binding transcription factor activity, RNA polymerase II-specific"/>
    <property type="evidence" value="ECO:0007669"/>
    <property type="project" value="InterPro"/>
</dbReference>
<dbReference type="CDD" id="cd00067">
    <property type="entry name" value="GAL4"/>
    <property type="match status" value="1"/>
</dbReference>
<evidence type="ECO:0000313" key="4">
    <source>
        <dbReference type="Proteomes" id="UP000720189"/>
    </source>
</evidence>
<protein>
    <recommendedName>
        <fullName evidence="2">Zn(2)-C6 fungal-type domain-containing protein</fullName>
    </recommendedName>
</protein>
<dbReference type="Pfam" id="PF00172">
    <property type="entry name" value="Zn_clus"/>
    <property type="match status" value="1"/>
</dbReference>
<dbReference type="RefSeq" id="XP_046042494.1">
    <property type="nucleotide sequence ID" value="XM_046194350.1"/>
</dbReference>
<keyword evidence="4" id="KW-1185">Reference proteome</keyword>
<dbReference type="PROSITE" id="PS50048">
    <property type="entry name" value="ZN2_CY6_FUNGAL_2"/>
    <property type="match status" value="1"/>
</dbReference>
<organism evidence="3 4">
    <name type="scientific">Fusarium redolens</name>
    <dbReference type="NCBI Taxonomy" id="48865"/>
    <lineage>
        <taxon>Eukaryota</taxon>
        <taxon>Fungi</taxon>
        <taxon>Dikarya</taxon>
        <taxon>Ascomycota</taxon>
        <taxon>Pezizomycotina</taxon>
        <taxon>Sordariomycetes</taxon>
        <taxon>Hypocreomycetidae</taxon>
        <taxon>Hypocreales</taxon>
        <taxon>Nectriaceae</taxon>
        <taxon>Fusarium</taxon>
        <taxon>Fusarium redolens species complex</taxon>
    </lineage>
</organism>
<comment type="caution">
    <text evidence="3">The sequence shown here is derived from an EMBL/GenBank/DDBJ whole genome shotgun (WGS) entry which is preliminary data.</text>
</comment>
<reference evidence="3" key="1">
    <citation type="journal article" date="2021" name="Nat. Commun.">
        <title>Genetic determinants of endophytism in the Arabidopsis root mycobiome.</title>
        <authorList>
            <person name="Mesny F."/>
            <person name="Miyauchi S."/>
            <person name="Thiergart T."/>
            <person name="Pickel B."/>
            <person name="Atanasova L."/>
            <person name="Karlsson M."/>
            <person name="Huettel B."/>
            <person name="Barry K.W."/>
            <person name="Haridas S."/>
            <person name="Chen C."/>
            <person name="Bauer D."/>
            <person name="Andreopoulos W."/>
            <person name="Pangilinan J."/>
            <person name="LaButti K."/>
            <person name="Riley R."/>
            <person name="Lipzen A."/>
            <person name="Clum A."/>
            <person name="Drula E."/>
            <person name="Henrissat B."/>
            <person name="Kohler A."/>
            <person name="Grigoriev I.V."/>
            <person name="Martin F.M."/>
            <person name="Hacquard S."/>
        </authorList>
    </citation>
    <scope>NUCLEOTIDE SEQUENCE</scope>
    <source>
        <strain evidence="3">MPI-CAGE-AT-0023</strain>
    </source>
</reference>
<dbReference type="AlphaFoldDB" id="A0A9P9FZY2"/>
<name>A0A9P9FZY2_FUSRE</name>
<dbReference type="Proteomes" id="UP000720189">
    <property type="component" value="Unassembled WGS sequence"/>
</dbReference>
<dbReference type="PROSITE" id="PS00463">
    <property type="entry name" value="ZN2_CY6_FUNGAL_1"/>
    <property type="match status" value="1"/>
</dbReference>
<proteinExistence type="predicted"/>
<dbReference type="InterPro" id="IPR001138">
    <property type="entry name" value="Zn2Cys6_DnaBD"/>
</dbReference>
<dbReference type="EMBL" id="JAGMUX010000026">
    <property type="protein sequence ID" value="KAH7224433.1"/>
    <property type="molecule type" value="Genomic_DNA"/>
</dbReference>
<dbReference type="SUPFAM" id="SSF57701">
    <property type="entry name" value="Zn2/Cys6 DNA-binding domain"/>
    <property type="match status" value="1"/>
</dbReference>
<dbReference type="GO" id="GO:0008270">
    <property type="term" value="F:zinc ion binding"/>
    <property type="evidence" value="ECO:0007669"/>
    <property type="project" value="InterPro"/>
</dbReference>
<dbReference type="PANTHER" id="PTHR37534">
    <property type="entry name" value="TRANSCRIPTIONAL ACTIVATOR PROTEIN UGA3"/>
    <property type="match status" value="1"/>
</dbReference>